<evidence type="ECO:0000256" key="1">
    <source>
        <dbReference type="ARBA" id="ARBA00010613"/>
    </source>
</evidence>
<dbReference type="RefSeq" id="WP_148074995.1">
    <property type="nucleotide sequence ID" value="NZ_CP042913.1"/>
</dbReference>
<evidence type="ECO:0000313" key="5">
    <source>
        <dbReference type="Proteomes" id="UP000323917"/>
    </source>
</evidence>
<dbReference type="AlphaFoldDB" id="A0A5B9QCQ9"/>
<dbReference type="SUPFAM" id="SSF55729">
    <property type="entry name" value="Acyl-CoA N-acyltransferases (Nat)"/>
    <property type="match status" value="1"/>
</dbReference>
<feature type="domain" description="N-acetyltransferase" evidence="3">
    <location>
        <begin position="11"/>
        <end position="211"/>
    </location>
</feature>
<keyword evidence="4" id="KW-0378">Hydrolase</keyword>
<dbReference type="InterPro" id="IPR001110">
    <property type="entry name" value="UPF0012_CS"/>
</dbReference>
<evidence type="ECO:0000259" key="3">
    <source>
        <dbReference type="PROSITE" id="PS51186"/>
    </source>
</evidence>
<dbReference type="Pfam" id="PF00795">
    <property type="entry name" value="CN_hydrolase"/>
    <property type="match status" value="1"/>
</dbReference>
<dbReference type="InterPro" id="IPR000182">
    <property type="entry name" value="GNAT_dom"/>
</dbReference>
<gene>
    <name evidence="4" type="primary">ramA_4</name>
    <name evidence="4" type="ORF">Pr1d_39890</name>
</gene>
<protein>
    <submittedName>
        <fullName evidence="4">(R)-stereoselective amidase</fullName>
        <ecNumber evidence="4">3.5.1.100</ecNumber>
    </submittedName>
</protein>
<name>A0A5B9QCQ9_9BACT</name>
<dbReference type="PROSITE" id="PS01227">
    <property type="entry name" value="UPF0012"/>
    <property type="match status" value="1"/>
</dbReference>
<accession>A0A5B9QCQ9</accession>
<evidence type="ECO:0000259" key="2">
    <source>
        <dbReference type="PROSITE" id="PS50263"/>
    </source>
</evidence>
<dbReference type="Proteomes" id="UP000323917">
    <property type="component" value="Chromosome"/>
</dbReference>
<dbReference type="OrthoDB" id="9811121at2"/>
<dbReference type="SUPFAM" id="SSF56317">
    <property type="entry name" value="Carbon-nitrogen hydrolase"/>
    <property type="match status" value="1"/>
</dbReference>
<dbReference type="PANTHER" id="PTHR23088:SF50">
    <property type="entry name" value="HYDROLASE YHCX"/>
    <property type="match status" value="1"/>
</dbReference>
<dbReference type="CDD" id="cd04301">
    <property type="entry name" value="NAT_SF"/>
    <property type="match status" value="1"/>
</dbReference>
<dbReference type="InterPro" id="IPR036526">
    <property type="entry name" value="C-N_Hydrolase_sf"/>
</dbReference>
<dbReference type="InterPro" id="IPR003010">
    <property type="entry name" value="C-N_Hydrolase"/>
</dbReference>
<dbReference type="EC" id="3.5.1.100" evidence="4"/>
<dbReference type="InterPro" id="IPR016181">
    <property type="entry name" value="Acyl_CoA_acyltransferase"/>
</dbReference>
<keyword evidence="5" id="KW-1185">Reference proteome</keyword>
<dbReference type="Gene3D" id="3.60.110.10">
    <property type="entry name" value="Carbon-nitrogen hydrolase"/>
    <property type="match status" value="1"/>
</dbReference>
<dbReference type="Gene3D" id="3.40.630.30">
    <property type="match status" value="1"/>
</dbReference>
<dbReference type="PANTHER" id="PTHR23088">
    <property type="entry name" value="NITRILASE-RELATED"/>
    <property type="match status" value="1"/>
</dbReference>
<dbReference type="EMBL" id="CP042913">
    <property type="protein sequence ID" value="QEG36674.1"/>
    <property type="molecule type" value="Genomic_DNA"/>
</dbReference>
<proteinExistence type="inferred from homology"/>
<dbReference type="GO" id="GO:0016747">
    <property type="term" value="F:acyltransferase activity, transferring groups other than amino-acyl groups"/>
    <property type="evidence" value="ECO:0007669"/>
    <property type="project" value="InterPro"/>
</dbReference>
<feature type="domain" description="CN hydrolase" evidence="2">
    <location>
        <begin position="232"/>
        <end position="488"/>
    </location>
</feature>
<dbReference type="PROSITE" id="PS51186">
    <property type="entry name" value="GNAT"/>
    <property type="match status" value="1"/>
</dbReference>
<comment type="similarity">
    <text evidence="1">Belongs to the carbon-nitrogen hydrolase superfamily. NIT1/NIT2 family.</text>
</comment>
<sequence>MAKAPDQKLAVKVRRWKKSDIPAIVECQKAAYPHIAKESICDERKMEMQLEAFSEGQFLAEYEGQVIGYCTSLIVLLDEDSPWYSYNEITGVGTFSTHDPSGDTLYGSDIAVHPKYRGQGVAAKLYVRRKALMKRLNLRRMVGGGRIPGYSQYSKKMTPEKYIEKVKQGELKDMALSAHLKAGYEVLGVHYAYLTDGESMNYATFLQLENPSFDPAKRMIAGAPIRRPNRKVRVCAAQYQLRPVTSWNDLERQVEFFAQTANEYHCHFLLFPELFTAQLFSMLPPDMESLEAVREVAGYHERYLELFKKTAADYGLFIIGGSTPVDIEGELRNTAHLITPSGNVYTQDKLHITSVERHYYDVQPGDKLKVFDTPLCRIGILICYDVEFPELARLLTVKGIDVLFVPFATDERKSYHRVRHCAQARAVENIIYVVLAGCVGNLPQVRSFLVNYGQAAVCTPCDVAFPMDGIMAEAEPNFETVVISELDLNDLAVQRDLGSVKPLQDRRSDLYEVNALTPVEVVYVE</sequence>
<reference evidence="4 5" key="1">
    <citation type="submission" date="2019-08" db="EMBL/GenBank/DDBJ databases">
        <title>Deep-cultivation of Planctomycetes and their phenomic and genomic characterization uncovers novel biology.</title>
        <authorList>
            <person name="Wiegand S."/>
            <person name="Jogler M."/>
            <person name="Boedeker C."/>
            <person name="Pinto D."/>
            <person name="Vollmers J."/>
            <person name="Rivas-Marin E."/>
            <person name="Kohn T."/>
            <person name="Peeters S.H."/>
            <person name="Heuer A."/>
            <person name="Rast P."/>
            <person name="Oberbeckmann S."/>
            <person name="Bunk B."/>
            <person name="Jeske O."/>
            <person name="Meyerdierks A."/>
            <person name="Storesund J.E."/>
            <person name="Kallscheuer N."/>
            <person name="Luecker S."/>
            <person name="Lage O.M."/>
            <person name="Pohl T."/>
            <person name="Merkel B.J."/>
            <person name="Hornburger P."/>
            <person name="Mueller R.-W."/>
            <person name="Bruemmer F."/>
            <person name="Labrenz M."/>
            <person name="Spormann A.M."/>
            <person name="Op den Camp H."/>
            <person name="Overmann J."/>
            <person name="Amann R."/>
            <person name="Jetten M.S.M."/>
            <person name="Mascher T."/>
            <person name="Medema M.H."/>
            <person name="Devos D.P."/>
            <person name="Kaster A.-K."/>
            <person name="Ovreas L."/>
            <person name="Rohde M."/>
            <person name="Galperin M.Y."/>
            <person name="Jogler C."/>
        </authorList>
    </citation>
    <scope>NUCLEOTIDE SEQUENCE [LARGE SCALE GENOMIC DNA]</scope>
    <source>
        <strain evidence="4 5">Pr1d</strain>
    </source>
</reference>
<dbReference type="Pfam" id="PF00583">
    <property type="entry name" value="Acetyltransf_1"/>
    <property type="match status" value="1"/>
</dbReference>
<dbReference type="CDD" id="cd07574">
    <property type="entry name" value="nitrilase_Rim1_like"/>
    <property type="match status" value="1"/>
</dbReference>
<dbReference type="GO" id="GO:0016787">
    <property type="term" value="F:hydrolase activity"/>
    <property type="evidence" value="ECO:0007669"/>
    <property type="project" value="UniProtKB-KW"/>
</dbReference>
<dbReference type="KEGG" id="bgok:Pr1d_39890"/>
<dbReference type="PROSITE" id="PS50263">
    <property type="entry name" value="CN_HYDROLASE"/>
    <property type="match status" value="1"/>
</dbReference>
<organism evidence="4 5">
    <name type="scientific">Bythopirellula goksoeyrii</name>
    <dbReference type="NCBI Taxonomy" id="1400387"/>
    <lineage>
        <taxon>Bacteria</taxon>
        <taxon>Pseudomonadati</taxon>
        <taxon>Planctomycetota</taxon>
        <taxon>Planctomycetia</taxon>
        <taxon>Pirellulales</taxon>
        <taxon>Lacipirellulaceae</taxon>
        <taxon>Bythopirellula</taxon>
    </lineage>
</organism>
<evidence type="ECO:0000313" key="4">
    <source>
        <dbReference type="EMBL" id="QEG36674.1"/>
    </source>
</evidence>